<sequence>KVEVAGKIKQDGLSLLTEERGRLADLATEKLLEELAIKVDDLDPKPKDALSKYKAVKELKKVKEESGEKIKSSRAILDIGIDDTSPFKEKLKAAGKFLLEGLKMLQAESDRLSGLVKTKKVEARYRGGRKYYPGVITNFQADGSVDLTSDDGDKETSVKPEYVRIVKDSKSES</sequence>
<feature type="compositionally biased region" description="Basic and acidic residues" evidence="1">
    <location>
        <begin position="154"/>
        <end position="173"/>
    </location>
</feature>
<dbReference type="Proteomes" id="UP001165160">
    <property type="component" value="Unassembled WGS sequence"/>
</dbReference>
<evidence type="ECO:0000256" key="1">
    <source>
        <dbReference type="SAM" id="MobiDB-lite"/>
    </source>
</evidence>
<feature type="non-terminal residue" evidence="2">
    <location>
        <position position="1"/>
    </location>
</feature>
<accession>A0A9W7KSJ8</accession>
<gene>
    <name evidence="2" type="ORF">TrVE_jg13443</name>
</gene>
<dbReference type="Gene3D" id="2.30.30.140">
    <property type="match status" value="1"/>
</dbReference>
<feature type="region of interest" description="Disordered" evidence="1">
    <location>
        <begin position="144"/>
        <end position="173"/>
    </location>
</feature>
<dbReference type="AlphaFoldDB" id="A0A9W7KSJ8"/>
<organism evidence="2 3">
    <name type="scientific">Triparma verrucosa</name>
    <dbReference type="NCBI Taxonomy" id="1606542"/>
    <lineage>
        <taxon>Eukaryota</taxon>
        <taxon>Sar</taxon>
        <taxon>Stramenopiles</taxon>
        <taxon>Ochrophyta</taxon>
        <taxon>Bolidophyceae</taxon>
        <taxon>Parmales</taxon>
        <taxon>Triparmaceae</taxon>
        <taxon>Triparma</taxon>
    </lineage>
</organism>
<evidence type="ECO:0000313" key="2">
    <source>
        <dbReference type="EMBL" id="GMI09875.1"/>
    </source>
</evidence>
<keyword evidence="3" id="KW-1185">Reference proteome</keyword>
<name>A0A9W7KSJ8_9STRA</name>
<reference evidence="3" key="1">
    <citation type="journal article" date="2023" name="Commun. Biol.">
        <title>Genome analysis of Parmales, the sister group of diatoms, reveals the evolutionary specialization of diatoms from phago-mixotrophs to photoautotrophs.</title>
        <authorList>
            <person name="Ban H."/>
            <person name="Sato S."/>
            <person name="Yoshikawa S."/>
            <person name="Yamada K."/>
            <person name="Nakamura Y."/>
            <person name="Ichinomiya M."/>
            <person name="Sato N."/>
            <person name="Blanc-Mathieu R."/>
            <person name="Endo H."/>
            <person name="Kuwata A."/>
            <person name="Ogata H."/>
        </authorList>
    </citation>
    <scope>NUCLEOTIDE SEQUENCE [LARGE SCALE GENOMIC DNA]</scope>
    <source>
        <strain evidence="3">NIES 3699</strain>
    </source>
</reference>
<comment type="caution">
    <text evidence="2">The sequence shown here is derived from an EMBL/GenBank/DDBJ whole genome shotgun (WGS) entry which is preliminary data.</text>
</comment>
<dbReference type="EMBL" id="BRXX01000407">
    <property type="protein sequence ID" value="GMI09875.1"/>
    <property type="molecule type" value="Genomic_DNA"/>
</dbReference>
<protein>
    <submittedName>
        <fullName evidence="2">Uncharacterized protein</fullName>
    </submittedName>
</protein>
<proteinExistence type="predicted"/>
<dbReference type="CDD" id="cd04508">
    <property type="entry name" value="Tudor_SF"/>
    <property type="match status" value="1"/>
</dbReference>
<evidence type="ECO:0000313" key="3">
    <source>
        <dbReference type="Proteomes" id="UP001165160"/>
    </source>
</evidence>